<proteinExistence type="predicted"/>
<comment type="caution">
    <text evidence="1">The sequence shown here is derived from an EMBL/GenBank/DDBJ whole genome shotgun (WGS) entry which is preliminary data.</text>
</comment>
<dbReference type="Proteomes" id="UP000197587">
    <property type="component" value="Unassembled WGS sequence"/>
</dbReference>
<protein>
    <submittedName>
        <fullName evidence="1">Uncharacterized protein</fullName>
    </submittedName>
</protein>
<sequence>MTMSSSDNIDDISNEIFDFQIFPENEIIAKKMGLIYAIKETVFVDSIEISDKFIVLKKNYY</sequence>
<accession>A0A246B6D7</accession>
<evidence type="ECO:0000313" key="2">
    <source>
        <dbReference type="Proteomes" id="UP000197587"/>
    </source>
</evidence>
<evidence type="ECO:0000313" key="1">
    <source>
        <dbReference type="EMBL" id="OWK96928.1"/>
    </source>
</evidence>
<name>A0A246B6D7_9FLAO</name>
<keyword evidence="2" id="KW-1185">Reference proteome</keyword>
<gene>
    <name evidence="1" type="ORF">AP75_13915</name>
</gene>
<organism evidence="1 2">
    <name type="scientific">Kaistella haifensis DSM 19056</name>
    <dbReference type="NCBI Taxonomy" id="1450526"/>
    <lineage>
        <taxon>Bacteria</taxon>
        <taxon>Pseudomonadati</taxon>
        <taxon>Bacteroidota</taxon>
        <taxon>Flavobacteriia</taxon>
        <taxon>Flavobacteriales</taxon>
        <taxon>Weeksellaceae</taxon>
        <taxon>Chryseobacterium group</taxon>
        <taxon>Kaistella</taxon>
    </lineage>
</organism>
<reference evidence="1 2" key="1">
    <citation type="submission" date="2014-01" db="EMBL/GenBank/DDBJ databases">
        <authorList>
            <consortium name="Genome Consortium for Active Teaching"/>
            <person name="Sontag T.C."/>
            <person name="Newman J.D."/>
        </authorList>
    </citation>
    <scope>NUCLEOTIDE SEQUENCE [LARGE SCALE GENOMIC DNA]</scope>
    <source>
        <strain evidence="1 2">DSM 19056</strain>
    </source>
</reference>
<dbReference type="AlphaFoldDB" id="A0A246B6D7"/>
<reference evidence="1 2" key="2">
    <citation type="submission" date="2017-05" db="EMBL/GenBank/DDBJ databases">
        <title>Genome of Chryseobacterium haifense.</title>
        <authorList>
            <person name="Newman J.D."/>
        </authorList>
    </citation>
    <scope>NUCLEOTIDE SEQUENCE [LARGE SCALE GENOMIC DNA]</scope>
    <source>
        <strain evidence="1 2">DSM 19056</strain>
    </source>
</reference>
<dbReference type="EMBL" id="JASZ02000080">
    <property type="protein sequence ID" value="OWK96928.1"/>
    <property type="molecule type" value="Genomic_DNA"/>
</dbReference>